<sequence length="162" mass="17502">MRAKPRPSAAQSPPTPQSEPAPGFVFTPVPTRTARHDGWTVARQHGFLDHLARTGVVAAAARAVGMSAKSAQLLRKRPGAESFAAAWARALEEGRSRAFDAAMAQGFDGVLVPILYRGRQVGTRRVYDNRVLLAALRVMPPIARPAPPPERTRETPKPGKPK</sequence>
<gene>
    <name evidence="2" type="ORF">GCM10011395_29550</name>
</gene>
<proteinExistence type="predicted"/>
<protein>
    <submittedName>
        <fullName evidence="2">Uncharacterized protein</fullName>
    </submittedName>
</protein>
<feature type="region of interest" description="Disordered" evidence="1">
    <location>
        <begin position="141"/>
        <end position="162"/>
    </location>
</feature>
<organism evidence="2 3">
    <name type="scientific">Sphingomonas psychrolutea</name>
    <dbReference type="NCBI Taxonomy" id="1259676"/>
    <lineage>
        <taxon>Bacteria</taxon>
        <taxon>Pseudomonadati</taxon>
        <taxon>Pseudomonadota</taxon>
        <taxon>Alphaproteobacteria</taxon>
        <taxon>Sphingomonadales</taxon>
        <taxon>Sphingomonadaceae</taxon>
        <taxon>Sphingomonas</taxon>
    </lineage>
</organism>
<reference evidence="3" key="1">
    <citation type="journal article" date="2019" name="Int. J. Syst. Evol. Microbiol.">
        <title>The Global Catalogue of Microorganisms (GCM) 10K type strain sequencing project: providing services to taxonomists for standard genome sequencing and annotation.</title>
        <authorList>
            <consortium name="The Broad Institute Genomics Platform"/>
            <consortium name="The Broad Institute Genome Sequencing Center for Infectious Disease"/>
            <person name="Wu L."/>
            <person name="Ma J."/>
        </authorList>
    </citation>
    <scope>NUCLEOTIDE SEQUENCE [LARGE SCALE GENOMIC DNA]</scope>
    <source>
        <strain evidence="3">CGMCC 1.10106</strain>
    </source>
</reference>
<dbReference type="Proteomes" id="UP000618591">
    <property type="component" value="Unassembled WGS sequence"/>
</dbReference>
<feature type="compositionally biased region" description="Basic and acidic residues" evidence="1">
    <location>
        <begin position="150"/>
        <end position="162"/>
    </location>
</feature>
<feature type="compositionally biased region" description="Low complexity" evidence="1">
    <location>
        <begin position="1"/>
        <end position="12"/>
    </location>
</feature>
<keyword evidence="3" id="KW-1185">Reference proteome</keyword>
<evidence type="ECO:0000256" key="1">
    <source>
        <dbReference type="SAM" id="MobiDB-lite"/>
    </source>
</evidence>
<evidence type="ECO:0000313" key="2">
    <source>
        <dbReference type="EMBL" id="GGA57205.1"/>
    </source>
</evidence>
<accession>A0ABQ1H374</accession>
<name>A0ABQ1H374_9SPHN</name>
<dbReference type="EMBL" id="BMDW01000021">
    <property type="protein sequence ID" value="GGA57205.1"/>
    <property type="molecule type" value="Genomic_DNA"/>
</dbReference>
<evidence type="ECO:0000313" key="3">
    <source>
        <dbReference type="Proteomes" id="UP000618591"/>
    </source>
</evidence>
<comment type="caution">
    <text evidence="2">The sequence shown here is derived from an EMBL/GenBank/DDBJ whole genome shotgun (WGS) entry which is preliminary data.</text>
</comment>
<dbReference type="RefSeq" id="WP_188448836.1">
    <property type="nucleotide sequence ID" value="NZ_BMDW01000021.1"/>
</dbReference>
<feature type="region of interest" description="Disordered" evidence="1">
    <location>
        <begin position="1"/>
        <end position="26"/>
    </location>
</feature>